<sequence length="320" mass="34123">MASFQRVVISLLLILSITFVFFAQSSEATKGPKITHKVYFDITHGDEELGRITMGLYGKTVPKTAENFRALATGEKGFGYEGSTFHRVIKAFMIQGGDFTKGEPMITRAARDTHTDFVYLSGDGTGGKSIYGAKFPDENFKLKHTRKGLLSMANSGKDTNGSQFFITTAITSWLDGRHVVFGEVLEGYDIVEQIENVPKATGDKPVKTVKIAKSGELEVPEEDLFGLAEPAIPGDELDITVTQASAVGSIGEASEASFTKAKVSDPAAAITATGMGEGLSVGQKLFFIGAIVAVCVLFLKSRTGGQGNNVLGGLKEKSMA</sequence>
<dbReference type="EMBL" id="ML975253">
    <property type="protein sequence ID" value="KAF1838308.1"/>
    <property type="molecule type" value="Genomic_DNA"/>
</dbReference>
<evidence type="ECO:0000256" key="1">
    <source>
        <dbReference type="ARBA" id="ARBA00000971"/>
    </source>
</evidence>
<keyword evidence="8" id="KW-1185">Reference proteome</keyword>
<dbReference type="GO" id="GO:0006457">
    <property type="term" value="P:protein folding"/>
    <property type="evidence" value="ECO:0007669"/>
    <property type="project" value="InterPro"/>
</dbReference>
<proteinExistence type="predicted"/>
<accession>A0A6A5KMF2</accession>
<dbReference type="GO" id="GO:0000324">
    <property type="term" value="C:fungal-type vacuole"/>
    <property type="evidence" value="ECO:0007669"/>
    <property type="project" value="TreeGrafter"/>
</dbReference>
<dbReference type="SUPFAM" id="SSF50891">
    <property type="entry name" value="Cyclophilin-like"/>
    <property type="match status" value="1"/>
</dbReference>
<dbReference type="Proteomes" id="UP000800040">
    <property type="component" value="Unassembled WGS sequence"/>
</dbReference>
<name>A0A6A5KMF2_9PLEO</name>
<feature type="domain" description="PPIase cyclophilin-type" evidence="6">
    <location>
        <begin position="39"/>
        <end position="216"/>
    </location>
</feature>
<dbReference type="PRINTS" id="PR00153">
    <property type="entry name" value="CSAPPISMRASE"/>
</dbReference>
<dbReference type="PROSITE" id="PS00170">
    <property type="entry name" value="CSA_PPIASE_1"/>
    <property type="match status" value="1"/>
</dbReference>
<dbReference type="PROSITE" id="PS50072">
    <property type="entry name" value="CSA_PPIASE_2"/>
    <property type="match status" value="1"/>
</dbReference>
<feature type="chain" id="PRO_5025479009" description="peptidylprolyl isomerase" evidence="5">
    <location>
        <begin position="29"/>
        <end position="320"/>
    </location>
</feature>
<dbReference type="GO" id="GO:0016018">
    <property type="term" value="F:cyclosporin A binding"/>
    <property type="evidence" value="ECO:0007669"/>
    <property type="project" value="TreeGrafter"/>
</dbReference>
<dbReference type="GO" id="GO:0005783">
    <property type="term" value="C:endoplasmic reticulum"/>
    <property type="evidence" value="ECO:0007669"/>
    <property type="project" value="TreeGrafter"/>
</dbReference>
<keyword evidence="3" id="KW-0697">Rotamase</keyword>
<dbReference type="InterPro" id="IPR029000">
    <property type="entry name" value="Cyclophilin-like_dom_sf"/>
</dbReference>
<dbReference type="Gene3D" id="2.40.100.10">
    <property type="entry name" value="Cyclophilin-like"/>
    <property type="match status" value="1"/>
</dbReference>
<reference evidence="7" key="1">
    <citation type="submission" date="2020-01" db="EMBL/GenBank/DDBJ databases">
        <authorList>
            <consortium name="DOE Joint Genome Institute"/>
            <person name="Haridas S."/>
            <person name="Albert R."/>
            <person name="Binder M."/>
            <person name="Bloem J."/>
            <person name="Labutti K."/>
            <person name="Salamov A."/>
            <person name="Andreopoulos B."/>
            <person name="Baker S.E."/>
            <person name="Barry K."/>
            <person name="Bills G."/>
            <person name="Bluhm B.H."/>
            <person name="Cannon C."/>
            <person name="Castanera R."/>
            <person name="Culley D.E."/>
            <person name="Daum C."/>
            <person name="Ezra D."/>
            <person name="Gonzalez J.B."/>
            <person name="Henrissat B."/>
            <person name="Kuo A."/>
            <person name="Liang C."/>
            <person name="Lipzen A."/>
            <person name="Lutzoni F."/>
            <person name="Magnuson J."/>
            <person name="Mondo S."/>
            <person name="Nolan M."/>
            <person name="Ohm R."/>
            <person name="Pangilinan J."/>
            <person name="Park H.-J."/>
            <person name="Ramirez L."/>
            <person name="Alfaro M."/>
            <person name="Sun H."/>
            <person name="Tritt A."/>
            <person name="Yoshinaga Y."/>
            <person name="Zwiers L.-H."/>
            <person name="Turgeon B.G."/>
            <person name="Goodwin S.B."/>
            <person name="Spatafora J.W."/>
            <person name="Crous P.W."/>
            <person name="Grigoriev I.V."/>
        </authorList>
    </citation>
    <scope>NUCLEOTIDE SEQUENCE</scope>
    <source>
        <strain evidence="7">P77</strain>
    </source>
</reference>
<organism evidence="7 8">
    <name type="scientific">Decorospora gaudefroyi</name>
    <dbReference type="NCBI Taxonomy" id="184978"/>
    <lineage>
        <taxon>Eukaryota</taxon>
        <taxon>Fungi</taxon>
        <taxon>Dikarya</taxon>
        <taxon>Ascomycota</taxon>
        <taxon>Pezizomycotina</taxon>
        <taxon>Dothideomycetes</taxon>
        <taxon>Pleosporomycetidae</taxon>
        <taxon>Pleosporales</taxon>
        <taxon>Pleosporineae</taxon>
        <taxon>Pleosporaceae</taxon>
        <taxon>Decorospora</taxon>
    </lineage>
</organism>
<dbReference type="Pfam" id="PF00160">
    <property type="entry name" value="Pro_isomerase"/>
    <property type="match status" value="1"/>
</dbReference>
<dbReference type="EC" id="5.2.1.8" evidence="2"/>
<dbReference type="InterPro" id="IPR020892">
    <property type="entry name" value="Cyclophilin-type_PPIase_CS"/>
</dbReference>
<feature type="signal peptide" evidence="5">
    <location>
        <begin position="1"/>
        <end position="28"/>
    </location>
</feature>
<dbReference type="AlphaFoldDB" id="A0A6A5KMF2"/>
<evidence type="ECO:0000313" key="7">
    <source>
        <dbReference type="EMBL" id="KAF1838308.1"/>
    </source>
</evidence>
<dbReference type="GO" id="GO:0003755">
    <property type="term" value="F:peptidyl-prolyl cis-trans isomerase activity"/>
    <property type="evidence" value="ECO:0007669"/>
    <property type="project" value="UniProtKB-KW"/>
</dbReference>
<evidence type="ECO:0000256" key="3">
    <source>
        <dbReference type="ARBA" id="ARBA00023110"/>
    </source>
</evidence>
<gene>
    <name evidence="7" type="ORF">BDW02DRAFT_576420</name>
</gene>
<keyword evidence="4" id="KW-0413">Isomerase</keyword>
<comment type="catalytic activity">
    <reaction evidence="1">
        <text>[protein]-peptidylproline (omega=180) = [protein]-peptidylproline (omega=0)</text>
        <dbReference type="Rhea" id="RHEA:16237"/>
        <dbReference type="Rhea" id="RHEA-COMP:10747"/>
        <dbReference type="Rhea" id="RHEA-COMP:10748"/>
        <dbReference type="ChEBI" id="CHEBI:83833"/>
        <dbReference type="ChEBI" id="CHEBI:83834"/>
        <dbReference type="EC" id="5.2.1.8"/>
    </reaction>
</comment>
<dbReference type="InterPro" id="IPR002130">
    <property type="entry name" value="Cyclophilin-type_PPIase_dom"/>
</dbReference>
<dbReference type="PANTHER" id="PTHR11071:SF561">
    <property type="entry name" value="PEPTIDYL-PROLYL CIS-TRANS ISOMERASE D-RELATED"/>
    <property type="match status" value="1"/>
</dbReference>
<keyword evidence="5" id="KW-0732">Signal</keyword>
<evidence type="ECO:0000259" key="6">
    <source>
        <dbReference type="PROSITE" id="PS50072"/>
    </source>
</evidence>
<evidence type="ECO:0000313" key="8">
    <source>
        <dbReference type="Proteomes" id="UP000800040"/>
    </source>
</evidence>
<evidence type="ECO:0000256" key="4">
    <source>
        <dbReference type="ARBA" id="ARBA00023235"/>
    </source>
</evidence>
<evidence type="ECO:0000256" key="2">
    <source>
        <dbReference type="ARBA" id="ARBA00013194"/>
    </source>
</evidence>
<evidence type="ECO:0000256" key="5">
    <source>
        <dbReference type="SAM" id="SignalP"/>
    </source>
</evidence>
<dbReference type="OrthoDB" id="193499at2759"/>
<dbReference type="PANTHER" id="PTHR11071">
    <property type="entry name" value="PEPTIDYL-PROLYL CIS-TRANS ISOMERASE"/>
    <property type="match status" value="1"/>
</dbReference>
<protein>
    <recommendedName>
        <fullName evidence="2">peptidylprolyl isomerase</fullName>
        <ecNumber evidence="2">5.2.1.8</ecNumber>
    </recommendedName>
</protein>